<accession>A0A9Y2MZE0</accession>
<dbReference type="Gene3D" id="3.40.50.1820">
    <property type="entry name" value="alpha/beta hydrolase"/>
    <property type="match status" value="1"/>
</dbReference>
<dbReference type="RefSeq" id="WP_285971621.1">
    <property type="nucleotide sequence ID" value="NZ_CP127294.1"/>
</dbReference>
<sequence length="369" mass="37527">MPLARRALVLLLTAVLAAACSSGPPAPVEAAPVPACRVVKTPVSVPGVPAPGQLTGDLCTPPSGNGTVLLLVAGGGENADYWDLPELRSNSLVRAALAKGFATYALDRLGTGRSTVPASSTSVTYAAQVSTTDQVATALHSDAQVFGKTWHTVVGIGHSLGSGTLAGVAARHAGVLDALILTGYGAAVTPETLQLDKLYQVPARTVGTRWQGLDDGYVTVLPDKVEQIGLVHGPGTDPKALPVIGAHQGILSDTELSSRPQGAAAAAQAARITLPALVAVGQFDRHYCEGNPVGAPPAPTPQCGGAPAFQSYEKKLLPNACLATHLVAGSGHAIQEELAAPTANALYLSWLRTTFDGGKARCAETGPVS</sequence>
<proteinExistence type="predicted"/>
<feature type="chain" id="PRO_5040724100" evidence="2">
    <location>
        <begin position="31"/>
        <end position="369"/>
    </location>
</feature>
<evidence type="ECO:0000256" key="1">
    <source>
        <dbReference type="ARBA" id="ARBA00022801"/>
    </source>
</evidence>
<evidence type="ECO:0000256" key="2">
    <source>
        <dbReference type="SAM" id="SignalP"/>
    </source>
</evidence>
<dbReference type="SUPFAM" id="SSF53474">
    <property type="entry name" value="alpha/beta-Hydrolases"/>
    <property type="match status" value="1"/>
</dbReference>
<protein>
    <submittedName>
        <fullName evidence="4">Alpha/beta hydrolase</fullName>
    </submittedName>
</protein>
<dbReference type="Pfam" id="PF12697">
    <property type="entry name" value="Abhydrolase_6"/>
    <property type="match status" value="1"/>
</dbReference>
<evidence type="ECO:0000313" key="4">
    <source>
        <dbReference type="EMBL" id="WIX81009.1"/>
    </source>
</evidence>
<evidence type="ECO:0000259" key="3">
    <source>
        <dbReference type="Pfam" id="PF12697"/>
    </source>
</evidence>
<dbReference type="InterPro" id="IPR000073">
    <property type="entry name" value="AB_hydrolase_1"/>
</dbReference>
<feature type="domain" description="AB hydrolase-1" evidence="3">
    <location>
        <begin position="69"/>
        <end position="342"/>
    </location>
</feature>
<reference evidence="4 5" key="1">
    <citation type="submission" date="2023-06" db="EMBL/GenBank/DDBJ databases">
        <authorList>
            <person name="Oyuntsetseg B."/>
            <person name="Kim S.B."/>
        </authorList>
    </citation>
    <scope>NUCLEOTIDE SEQUENCE [LARGE SCALE GENOMIC DNA]</scope>
    <source>
        <strain evidence="4 5">2-15</strain>
    </source>
</reference>
<evidence type="ECO:0000313" key="5">
    <source>
        <dbReference type="Proteomes" id="UP001236014"/>
    </source>
</evidence>
<gene>
    <name evidence="4" type="ORF">QRX50_09720</name>
</gene>
<dbReference type="GO" id="GO:0016787">
    <property type="term" value="F:hydrolase activity"/>
    <property type="evidence" value="ECO:0007669"/>
    <property type="project" value="UniProtKB-KW"/>
</dbReference>
<dbReference type="PROSITE" id="PS51257">
    <property type="entry name" value="PROKAR_LIPOPROTEIN"/>
    <property type="match status" value="1"/>
</dbReference>
<dbReference type="InterPro" id="IPR050266">
    <property type="entry name" value="AB_hydrolase_sf"/>
</dbReference>
<dbReference type="PANTHER" id="PTHR43798:SF31">
    <property type="entry name" value="AB HYDROLASE SUPERFAMILY PROTEIN YCLE"/>
    <property type="match status" value="1"/>
</dbReference>
<keyword evidence="5" id="KW-1185">Reference proteome</keyword>
<dbReference type="PANTHER" id="PTHR43798">
    <property type="entry name" value="MONOACYLGLYCEROL LIPASE"/>
    <property type="match status" value="1"/>
</dbReference>
<feature type="signal peptide" evidence="2">
    <location>
        <begin position="1"/>
        <end position="30"/>
    </location>
</feature>
<dbReference type="AlphaFoldDB" id="A0A9Y2MZE0"/>
<organism evidence="4 5">
    <name type="scientific">Amycolatopsis carbonis</name>
    <dbReference type="NCBI Taxonomy" id="715471"/>
    <lineage>
        <taxon>Bacteria</taxon>
        <taxon>Bacillati</taxon>
        <taxon>Actinomycetota</taxon>
        <taxon>Actinomycetes</taxon>
        <taxon>Pseudonocardiales</taxon>
        <taxon>Pseudonocardiaceae</taxon>
        <taxon>Amycolatopsis</taxon>
    </lineage>
</organism>
<dbReference type="KEGG" id="acab:QRX50_09720"/>
<dbReference type="InterPro" id="IPR029058">
    <property type="entry name" value="AB_hydrolase_fold"/>
</dbReference>
<keyword evidence="2" id="KW-0732">Signal</keyword>
<keyword evidence="1 4" id="KW-0378">Hydrolase</keyword>
<dbReference type="EMBL" id="CP127294">
    <property type="protein sequence ID" value="WIX81009.1"/>
    <property type="molecule type" value="Genomic_DNA"/>
</dbReference>
<dbReference type="GO" id="GO:0016020">
    <property type="term" value="C:membrane"/>
    <property type="evidence" value="ECO:0007669"/>
    <property type="project" value="TreeGrafter"/>
</dbReference>
<dbReference type="Proteomes" id="UP001236014">
    <property type="component" value="Chromosome"/>
</dbReference>
<name>A0A9Y2MZE0_9PSEU</name>